<evidence type="ECO:0000313" key="2">
    <source>
        <dbReference type="EMBL" id="UPV73199.1"/>
    </source>
</evidence>
<protein>
    <submittedName>
        <fullName evidence="2">Uncharacterized protein</fullName>
    </submittedName>
</protein>
<dbReference type="AlphaFoldDB" id="A0A8U0HQP7"/>
<dbReference type="EMBL" id="CP096659">
    <property type="protein sequence ID" value="UPV73199.1"/>
    <property type="molecule type" value="Genomic_DNA"/>
</dbReference>
<organism evidence="2 3">
    <name type="scientific">Halorussus limi</name>
    <dbReference type="NCBI Taxonomy" id="2938695"/>
    <lineage>
        <taxon>Archaea</taxon>
        <taxon>Methanobacteriati</taxon>
        <taxon>Methanobacteriota</taxon>
        <taxon>Stenosarchaea group</taxon>
        <taxon>Halobacteria</taxon>
        <taxon>Halobacteriales</taxon>
        <taxon>Haladaptataceae</taxon>
        <taxon>Halorussus</taxon>
    </lineage>
</organism>
<accession>A0A8U0HQP7</accession>
<evidence type="ECO:0000313" key="3">
    <source>
        <dbReference type="Proteomes" id="UP000830729"/>
    </source>
</evidence>
<dbReference type="RefSeq" id="WP_248649255.1">
    <property type="nucleotide sequence ID" value="NZ_CP096659.1"/>
</dbReference>
<dbReference type="GeneID" id="72185860"/>
<proteinExistence type="predicted"/>
<gene>
    <name evidence="2" type="ORF">M0R89_11635</name>
</gene>
<dbReference type="Proteomes" id="UP000830729">
    <property type="component" value="Chromosome"/>
</dbReference>
<evidence type="ECO:0000256" key="1">
    <source>
        <dbReference type="SAM" id="MobiDB-lite"/>
    </source>
</evidence>
<feature type="region of interest" description="Disordered" evidence="1">
    <location>
        <begin position="95"/>
        <end position="129"/>
    </location>
</feature>
<keyword evidence="3" id="KW-1185">Reference proteome</keyword>
<dbReference type="KEGG" id="halx:M0R89_11635"/>
<sequence length="129" mass="14620">MSGAEDLADELLDVDTGDRLRIVTNDVTVWADVGPIGEQMGPEKDDHGWLEGEIWFDVRVDDEYVEENGFVLPDARVSAKTKRGEWQQPTVVFAEEWEGNASSAEEVDNPVEDWEGEMREIDRVTSTYE</sequence>
<name>A0A8U0HQP7_9EURY</name>
<feature type="compositionally biased region" description="Acidic residues" evidence="1">
    <location>
        <begin position="105"/>
        <end position="115"/>
    </location>
</feature>
<reference evidence="2 3" key="1">
    <citation type="submission" date="2022-04" db="EMBL/GenBank/DDBJ databases">
        <title>Diverse halophilic archaea isolated from saline environments.</title>
        <authorList>
            <person name="Cui H.-L."/>
        </authorList>
    </citation>
    <scope>NUCLEOTIDE SEQUENCE [LARGE SCALE GENOMIC DNA]</scope>
    <source>
        <strain evidence="2 3">XZYJT49</strain>
    </source>
</reference>